<dbReference type="SUPFAM" id="SSF55154">
    <property type="entry name" value="CYTH-like phosphatases"/>
    <property type="match status" value="1"/>
</dbReference>
<evidence type="ECO:0000313" key="12">
    <source>
        <dbReference type="Proteomes" id="UP000193218"/>
    </source>
</evidence>
<dbReference type="InterPro" id="IPR037009">
    <property type="entry name" value="mRNA_triPase_Cet1_sf"/>
</dbReference>
<evidence type="ECO:0000256" key="4">
    <source>
        <dbReference type="ARBA" id="ARBA00022664"/>
    </source>
</evidence>
<dbReference type="OrthoDB" id="272147at2759"/>
<dbReference type="GO" id="GO:0006370">
    <property type="term" value="P:7-methylguanosine mRNA capping"/>
    <property type="evidence" value="ECO:0007669"/>
    <property type="project" value="UniProtKB-UniRule"/>
</dbReference>
<keyword evidence="12" id="KW-1185">Reference proteome</keyword>
<evidence type="ECO:0000313" key="11">
    <source>
        <dbReference type="EMBL" id="ORX33526.1"/>
    </source>
</evidence>
<comment type="subcellular location">
    <subcellularLocation>
        <location evidence="2 8">Nucleus</location>
    </subcellularLocation>
</comment>
<feature type="region of interest" description="Disordered" evidence="9">
    <location>
        <begin position="1"/>
        <end position="104"/>
    </location>
</feature>
<dbReference type="AlphaFoldDB" id="A0A1Y1U7M9"/>
<feature type="domain" description="mRNA triphosphatase Cet1-like" evidence="10">
    <location>
        <begin position="118"/>
        <end position="320"/>
    </location>
</feature>
<dbReference type="GO" id="GO:0031533">
    <property type="term" value="C:mRNA capping enzyme complex"/>
    <property type="evidence" value="ECO:0007669"/>
    <property type="project" value="UniProtKB-UniRule"/>
</dbReference>
<feature type="compositionally biased region" description="Basic and acidic residues" evidence="9">
    <location>
        <begin position="1"/>
        <end position="11"/>
    </location>
</feature>
<feature type="compositionally biased region" description="Basic and acidic residues" evidence="9">
    <location>
        <begin position="59"/>
        <end position="69"/>
    </location>
</feature>
<reference evidence="11 12" key="1">
    <citation type="submission" date="2017-03" db="EMBL/GenBank/DDBJ databases">
        <title>Widespread Adenine N6-methylation of Active Genes in Fungi.</title>
        <authorList>
            <consortium name="DOE Joint Genome Institute"/>
            <person name="Mondo S.J."/>
            <person name="Dannebaum R.O."/>
            <person name="Kuo R.C."/>
            <person name="Louie K.B."/>
            <person name="Bewick A.J."/>
            <person name="Labutti K."/>
            <person name="Haridas S."/>
            <person name="Kuo A."/>
            <person name="Salamov A."/>
            <person name="Ahrendt S.R."/>
            <person name="Lau R."/>
            <person name="Bowen B.P."/>
            <person name="Lipzen A."/>
            <person name="Sullivan W."/>
            <person name="Andreopoulos W.B."/>
            <person name="Clum A."/>
            <person name="Lindquist E."/>
            <person name="Daum C."/>
            <person name="Northen T.R."/>
            <person name="Ramamoorthy G."/>
            <person name="Schmitz R.J."/>
            <person name="Gryganskyi A."/>
            <person name="Culley D."/>
            <person name="Magnuson J."/>
            <person name="James T.Y."/>
            <person name="O'Malley M.A."/>
            <person name="Stajich J.E."/>
            <person name="Spatafora J.W."/>
            <person name="Visel A."/>
            <person name="Grigoriev I.V."/>
        </authorList>
    </citation>
    <scope>NUCLEOTIDE SEQUENCE [LARGE SCALE GENOMIC DNA]</scope>
    <source>
        <strain evidence="11 12">NRRL Y-17943</strain>
    </source>
</reference>
<dbReference type="FunCoup" id="A0A1Y1U7M9">
    <property type="interactions" value="40"/>
</dbReference>
<gene>
    <name evidence="11" type="ORF">BD324DRAFT_639660</name>
</gene>
<dbReference type="STRING" id="4999.A0A1Y1U7M9"/>
<dbReference type="PANTHER" id="PTHR28118:SF1">
    <property type="entry name" value="POLYNUCLEOTIDE 5'-TRIPHOSPHATASE CTL1-RELATED"/>
    <property type="match status" value="1"/>
</dbReference>
<dbReference type="InterPro" id="IPR004206">
    <property type="entry name" value="mRNA_triPase_Cet1"/>
</dbReference>
<comment type="function">
    <text evidence="8">First step of mRNA capping. Converts the 5'-triphosphate end of a nascent mRNA chain into a diphosphate end.</text>
</comment>
<dbReference type="PANTHER" id="PTHR28118">
    <property type="entry name" value="POLYNUCLEOTIDE 5'-TRIPHOSPHATASE-RELATED"/>
    <property type="match status" value="1"/>
</dbReference>
<dbReference type="InterPro" id="IPR033469">
    <property type="entry name" value="CYTH-like_dom_sf"/>
</dbReference>
<organism evidence="11 12">
    <name type="scientific">Kockovaella imperatae</name>
    <dbReference type="NCBI Taxonomy" id="4999"/>
    <lineage>
        <taxon>Eukaryota</taxon>
        <taxon>Fungi</taxon>
        <taxon>Dikarya</taxon>
        <taxon>Basidiomycota</taxon>
        <taxon>Agaricomycotina</taxon>
        <taxon>Tremellomycetes</taxon>
        <taxon>Tremellales</taxon>
        <taxon>Cuniculitremaceae</taxon>
        <taxon>Kockovaella</taxon>
    </lineage>
</organism>
<dbReference type="InterPro" id="IPR040343">
    <property type="entry name" value="Cet1/Ctl1"/>
</dbReference>
<dbReference type="Pfam" id="PF02940">
    <property type="entry name" value="mRNA_triPase"/>
    <property type="match status" value="1"/>
</dbReference>
<dbReference type="GeneID" id="33559071"/>
<keyword evidence="5 8" id="KW-0378">Hydrolase</keyword>
<dbReference type="CDD" id="cd07470">
    <property type="entry name" value="CYTH-like_mRNA_RTPase"/>
    <property type="match status" value="1"/>
</dbReference>
<name>A0A1Y1U7M9_9TREE</name>
<keyword evidence="8" id="KW-0506">mRNA capping</keyword>
<dbReference type="EMBL" id="NBSH01000020">
    <property type="protein sequence ID" value="ORX33526.1"/>
    <property type="molecule type" value="Genomic_DNA"/>
</dbReference>
<sequence length="360" mass="40933">MSYTPLHERPPHYTSLPTPPGNVNRSPRYASPVSSPSIPWPDYQNMSSSQDEEEYDAGPSHEEEHHSSYDEVDQAGPSRKRQRGESNGHPHHPSHRPSQRNLSDMPIIPSIFGIAPRNEFTKKVGEWIMECTRGREHVEIEIKLGTLHSPAGPQRIKLPTRTEIILQPDYPVGNFASTMHKRMNQNLNGLLNSAFQSSQQSPAPIKFFREQHSDSFYGGQRGHKLRVSRDRAGNLLPGGCIVKHRIGDLNVHSPNELFDWRVSVSTEEPFPEVPSGQPLHVREKDRACYQHQFCRIDLTVVTMRQENGPPQLSYELEIEVLDVPLLLAEGEKEARGESNRFDDILQSILDTVRMIIRNVE</sequence>
<dbReference type="EC" id="3.6.1.74" evidence="8"/>
<evidence type="ECO:0000256" key="5">
    <source>
        <dbReference type="ARBA" id="ARBA00022801"/>
    </source>
</evidence>
<comment type="caution">
    <text evidence="11">The sequence shown here is derived from an EMBL/GenBank/DDBJ whole genome shotgun (WGS) entry which is preliminary data.</text>
</comment>
<keyword evidence="6 8" id="KW-0539">Nucleus</keyword>
<evidence type="ECO:0000256" key="2">
    <source>
        <dbReference type="ARBA" id="ARBA00004123"/>
    </source>
</evidence>
<evidence type="ECO:0000256" key="9">
    <source>
        <dbReference type="SAM" id="MobiDB-lite"/>
    </source>
</evidence>
<dbReference type="Gene3D" id="3.20.100.10">
    <property type="entry name" value="mRNA triphosphatase Cet1-like"/>
    <property type="match status" value="1"/>
</dbReference>
<evidence type="ECO:0000256" key="1">
    <source>
        <dbReference type="ARBA" id="ARBA00001946"/>
    </source>
</evidence>
<protein>
    <recommendedName>
        <fullName evidence="8">mRNA-capping enzyme subunit beta</fullName>
        <ecNumber evidence="8">3.6.1.74</ecNumber>
    </recommendedName>
    <alternativeName>
        <fullName evidence="8">mRNA 5'-phosphatase</fullName>
    </alternativeName>
    <alternativeName>
        <fullName evidence="8">mRNA 5'-triphosphate monophosphatase</fullName>
    </alternativeName>
</protein>
<dbReference type="Proteomes" id="UP000193218">
    <property type="component" value="Unassembled WGS sequence"/>
</dbReference>
<dbReference type="GO" id="GO:0140818">
    <property type="term" value="F:mRNA 5'-triphosphate monophosphatase activity"/>
    <property type="evidence" value="ECO:0007669"/>
    <property type="project" value="UniProtKB-EC"/>
</dbReference>
<evidence type="ECO:0000256" key="6">
    <source>
        <dbReference type="ARBA" id="ARBA00023242"/>
    </source>
</evidence>
<evidence type="ECO:0000259" key="10">
    <source>
        <dbReference type="Pfam" id="PF02940"/>
    </source>
</evidence>
<comment type="subunit">
    <text evidence="8">Heterodimer. The mRNA-capping enzyme is composed of two separate chains alpha and beta, respectively a mRNA guanylyltransferase and an mRNA 5'-triphosphate monophosphatase.</text>
</comment>
<keyword evidence="4 8" id="KW-0507">mRNA processing</keyword>
<comment type="cofactor">
    <cofactor evidence="1 8">
        <name>Mg(2+)</name>
        <dbReference type="ChEBI" id="CHEBI:18420"/>
    </cofactor>
</comment>
<dbReference type="GO" id="GO:0004651">
    <property type="term" value="F:polynucleotide 5'-phosphatase activity"/>
    <property type="evidence" value="ECO:0007669"/>
    <property type="project" value="UniProtKB-UniRule"/>
</dbReference>
<comment type="similarity">
    <text evidence="3 8">Belongs to the fungal TPase family.</text>
</comment>
<proteinExistence type="inferred from homology"/>
<dbReference type="RefSeq" id="XP_021867853.1">
    <property type="nucleotide sequence ID" value="XM_022017262.1"/>
</dbReference>
<accession>A0A1Y1U7M9</accession>
<evidence type="ECO:0000256" key="3">
    <source>
        <dbReference type="ARBA" id="ARBA00006345"/>
    </source>
</evidence>
<dbReference type="InParanoid" id="A0A1Y1U7M9"/>
<comment type="catalytic activity">
    <reaction evidence="7">
        <text>a 5'-end triphospho-ribonucleoside in mRNA + H2O = a 5'-end diphospho-ribonucleoside in mRNA + phosphate + H(+)</text>
        <dbReference type="Rhea" id="RHEA:67004"/>
        <dbReference type="Rhea" id="RHEA-COMP:17164"/>
        <dbReference type="Rhea" id="RHEA-COMP:17165"/>
        <dbReference type="ChEBI" id="CHEBI:15377"/>
        <dbReference type="ChEBI" id="CHEBI:15378"/>
        <dbReference type="ChEBI" id="CHEBI:43474"/>
        <dbReference type="ChEBI" id="CHEBI:167616"/>
        <dbReference type="ChEBI" id="CHEBI:167618"/>
        <dbReference type="EC" id="3.6.1.74"/>
    </reaction>
    <physiologicalReaction direction="left-to-right" evidence="7">
        <dbReference type="Rhea" id="RHEA:67005"/>
    </physiologicalReaction>
</comment>
<feature type="compositionally biased region" description="Basic residues" evidence="9">
    <location>
        <begin position="89"/>
        <end position="98"/>
    </location>
</feature>
<evidence type="ECO:0000256" key="7">
    <source>
        <dbReference type="ARBA" id="ARBA00047740"/>
    </source>
</evidence>
<evidence type="ECO:0000256" key="8">
    <source>
        <dbReference type="RuleBase" id="RU367053"/>
    </source>
</evidence>